<evidence type="ECO:0000256" key="1">
    <source>
        <dbReference type="ARBA" id="ARBA00004611"/>
    </source>
</evidence>
<dbReference type="InterPro" id="IPR000435">
    <property type="entry name" value="Tektins"/>
</dbReference>
<dbReference type="GO" id="GO:0005930">
    <property type="term" value="C:axoneme"/>
    <property type="evidence" value="ECO:0007669"/>
    <property type="project" value="UniProtKB-SubCell"/>
</dbReference>
<dbReference type="GO" id="GO:0005634">
    <property type="term" value="C:nucleus"/>
    <property type="evidence" value="ECO:0007669"/>
    <property type="project" value="TreeGrafter"/>
</dbReference>
<dbReference type="Proteomes" id="UP000193380">
    <property type="component" value="Unassembled WGS sequence"/>
</dbReference>
<keyword evidence="5" id="KW-0175">Coiled coil</keyword>
<dbReference type="STRING" id="8022.A0A060VVH8"/>
<dbReference type="GO" id="GO:0060294">
    <property type="term" value="P:cilium movement involved in cell motility"/>
    <property type="evidence" value="ECO:0007669"/>
    <property type="project" value="UniProtKB-UniRule"/>
</dbReference>
<keyword evidence="3" id="KW-0963">Cytoplasm</keyword>
<evidence type="ECO:0000256" key="7">
    <source>
        <dbReference type="ARBA" id="ARBA00023212"/>
    </source>
</evidence>
<protein>
    <recommendedName>
        <fullName evidence="11">Tektin</fullName>
    </recommendedName>
</protein>
<evidence type="ECO:0000256" key="8">
    <source>
        <dbReference type="ARBA" id="ARBA00023273"/>
    </source>
</evidence>
<evidence type="ECO:0000256" key="5">
    <source>
        <dbReference type="ARBA" id="ARBA00023054"/>
    </source>
</evidence>
<evidence type="ECO:0000256" key="11">
    <source>
        <dbReference type="RuleBase" id="RU367040"/>
    </source>
</evidence>
<evidence type="ECO:0000313" key="12">
    <source>
        <dbReference type="EMBL" id="CDQ58877.1"/>
    </source>
</evidence>
<evidence type="ECO:0000256" key="3">
    <source>
        <dbReference type="ARBA" id="ARBA00022490"/>
    </source>
</evidence>
<dbReference type="PaxDb" id="8022-A0A060VVH8"/>
<comment type="similarity">
    <text evidence="2 11">Belongs to the tektin family.</text>
</comment>
<evidence type="ECO:0000256" key="6">
    <source>
        <dbReference type="ARBA" id="ARBA00023069"/>
    </source>
</evidence>
<dbReference type="Pfam" id="PF03148">
    <property type="entry name" value="Tektin"/>
    <property type="match status" value="1"/>
</dbReference>
<evidence type="ECO:0000256" key="4">
    <source>
        <dbReference type="ARBA" id="ARBA00022846"/>
    </source>
</evidence>
<evidence type="ECO:0000256" key="10">
    <source>
        <dbReference type="ARBA" id="ARBA00046435"/>
    </source>
</evidence>
<comment type="subcellular location">
    <subcellularLocation>
        <location evidence="11">Cytoplasm</location>
        <location evidence="11">Cytoskeleton</location>
        <location evidence="11">Cilium axoneme</location>
    </subcellularLocation>
    <subcellularLocation>
        <location evidence="1">Cytoplasm</location>
        <location evidence="1">Cytoskeleton</location>
        <location evidence="1">Flagellum axoneme</location>
    </subcellularLocation>
</comment>
<dbReference type="GO" id="GO:0015630">
    <property type="term" value="C:microtubule cytoskeleton"/>
    <property type="evidence" value="ECO:0007669"/>
    <property type="project" value="UniProtKB-UniRule"/>
</dbReference>
<evidence type="ECO:0000256" key="9">
    <source>
        <dbReference type="ARBA" id="ARBA00045224"/>
    </source>
</evidence>
<gene>
    <name evidence="12" type="ORF">GSONMT00078655001</name>
</gene>
<keyword evidence="6 11" id="KW-0969">Cilium</keyword>
<keyword evidence="7" id="KW-0206">Cytoskeleton</keyword>
<sequence length="184" mass="21438">MRVLRLSIHAQRLTAESKRLIEESGMAAKRMQRNVNKRLEQRIYDIKFWKSDLDQKLEKIVQEMKVLITCKSRLERAMESPSVALQCLTERQKRVSIDLVHDAVERELLKEREVIEGVPSLLNRTLEQTNEQIRWTEPLSKYYLGKDLWDKFHAEQIDSFCSILTNTSPNIDNVTSQTALAVPG</sequence>
<keyword evidence="4 11" id="KW-0282">Flagellum</keyword>
<dbReference type="GO" id="GO:0060271">
    <property type="term" value="P:cilium assembly"/>
    <property type="evidence" value="ECO:0007669"/>
    <property type="project" value="UniProtKB-UniRule"/>
</dbReference>
<dbReference type="InterPro" id="IPR048256">
    <property type="entry name" value="Tektin-like"/>
</dbReference>
<dbReference type="PANTHER" id="PTHR19960">
    <property type="entry name" value="TEKTIN"/>
    <property type="match status" value="1"/>
</dbReference>
<dbReference type="PANTHER" id="PTHR19960:SF25">
    <property type="entry name" value="TEKTIN-1"/>
    <property type="match status" value="1"/>
</dbReference>
<comment type="function">
    <text evidence="9">Microtubule inner protein (MIP) part of the dynein-decorated doublet microtubules (DMTs) in cilia and flagellar axoneme. Forms filamentous polymers in the walls of ciliary and flagellar microtubules.</text>
</comment>
<organism evidence="12 13">
    <name type="scientific">Oncorhynchus mykiss</name>
    <name type="common">Rainbow trout</name>
    <name type="synonym">Salmo gairdneri</name>
    <dbReference type="NCBI Taxonomy" id="8022"/>
    <lineage>
        <taxon>Eukaryota</taxon>
        <taxon>Metazoa</taxon>
        <taxon>Chordata</taxon>
        <taxon>Craniata</taxon>
        <taxon>Vertebrata</taxon>
        <taxon>Euteleostomi</taxon>
        <taxon>Actinopterygii</taxon>
        <taxon>Neopterygii</taxon>
        <taxon>Teleostei</taxon>
        <taxon>Protacanthopterygii</taxon>
        <taxon>Salmoniformes</taxon>
        <taxon>Salmonidae</taxon>
        <taxon>Salmoninae</taxon>
        <taxon>Oncorhynchus</taxon>
    </lineage>
</organism>
<dbReference type="EMBL" id="FR904313">
    <property type="protein sequence ID" value="CDQ58877.1"/>
    <property type="molecule type" value="Genomic_DNA"/>
</dbReference>
<evidence type="ECO:0000256" key="2">
    <source>
        <dbReference type="ARBA" id="ARBA00007209"/>
    </source>
</evidence>
<proteinExistence type="inferred from homology"/>
<reference evidence="12" key="1">
    <citation type="journal article" date="2014" name="Nat. Commun.">
        <title>The rainbow trout genome provides novel insights into evolution after whole-genome duplication in vertebrates.</title>
        <authorList>
            <person name="Berthelot C."/>
            <person name="Brunet F."/>
            <person name="Chalopin D."/>
            <person name="Juanchich A."/>
            <person name="Bernard M."/>
            <person name="Noel B."/>
            <person name="Bento P."/>
            <person name="Da Silva C."/>
            <person name="Labadie K."/>
            <person name="Alberti A."/>
            <person name="Aury J.M."/>
            <person name="Louis A."/>
            <person name="Dehais P."/>
            <person name="Bardou P."/>
            <person name="Montfort J."/>
            <person name="Klopp C."/>
            <person name="Cabau C."/>
            <person name="Gaspin C."/>
            <person name="Thorgaard G.H."/>
            <person name="Boussaha M."/>
            <person name="Quillet E."/>
            <person name="Guyomard R."/>
            <person name="Galiana D."/>
            <person name="Bobe J."/>
            <person name="Volff J.N."/>
            <person name="Genet C."/>
            <person name="Wincker P."/>
            <person name="Jaillon O."/>
            <person name="Roest Crollius H."/>
            <person name="Guiguen Y."/>
        </authorList>
    </citation>
    <scope>NUCLEOTIDE SEQUENCE [LARGE SCALE GENOMIC DNA]</scope>
</reference>
<accession>A0A060VVH8</accession>
<dbReference type="AlphaFoldDB" id="A0A060VVH8"/>
<reference evidence="12" key="2">
    <citation type="submission" date="2014-03" db="EMBL/GenBank/DDBJ databases">
        <authorList>
            <person name="Genoscope - CEA"/>
        </authorList>
    </citation>
    <scope>NUCLEOTIDE SEQUENCE</scope>
</reference>
<keyword evidence="8 11" id="KW-0966">Cell projection</keyword>
<name>A0A060VVH8_ONCMY</name>
<evidence type="ECO:0000313" key="13">
    <source>
        <dbReference type="Proteomes" id="UP000193380"/>
    </source>
</evidence>
<comment type="subunit">
    <text evidence="10">Microtubule inner protein component of sperm flagellar doublet microtubules.</text>
</comment>